<keyword evidence="1 3" id="KW-0597">Phosphoprotein</keyword>
<dbReference type="SMART" id="SM00448">
    <property type="entry name" value="REC"/>
    <property type="match status" value="1"/>
</dbReference>
<dbReference type="Pfam" id="PF00072">
    <property type="entry name" value="Response_reg"/>
    <property type="match status" value="1"/>
</dbReference>
<dbReference type="InterPro" id="IPR058245">
    <property type="entry name" value="NreC/VraR/RcsB-like_REC"/>
</dbReference>
<dbReference type="GO" id="GO:0000160">
    <property type="term" value="P:phosphorelay signal transduction system"/>
    <property type="evidence" value="ECO:0007669"/>
    <property type="project" value="InterPro"/>
</dbReference>
<dbReference type="PANTHER" id="PTHR43214">
    <property type="entry name" value="TWO-COMPONENT RESPONSE REGULATOR"/>
    <property type="match status" value="1"/>
</dbReference>
<organism evidence="6 7">
    <name type="scientific">Stenotrophomonas panacihumi</name>
    <dbReference type="NCBI Taxonomy" id="676599"/>
    <lineage>
        <taxon>Bacteria</taxon>
        <taxon>Pseudomonadati</taxon>
        <taxon>Pseudomonadota</taxon>
        <taxon>Gammaproteobacteria</taxon>
        <taxon>Lysobacterales</taxon>
        <taxon>Lysobacteraceae</taxon>
        <taxon>Stenotrophomonas</taxon>
    </lineage>
</organism>
<dbReference type="PROSITE" id="PS50043">
    <property type="entry name" value="HTH_LUXR_2"/>
    <property type="match status" value="1"/>
</dbReference>
<keyword evidence="2" id="KW-0238">DNA-binding</keyword>
<accession>A0A0R0ALK6</accession>
<evidence type="ECO:0000259" key="5">
    <source>
        <dbReference type="PROSITE" id="PS50110"/>
    </source>
</evidence>
<comment type="caution">
    <text evidence="6">The sequence shown here is derived from an EMBL/GenBank/DDBJ whole genome shotgun (WGS) entry which is preliminary data.</text>
</comment>
<dbReference type="PROSITE" id="PS50110">
    <property type="entry name" value="RESPONSE_REGULATORY"/>
    <property type="match status" value="1"/>
</dbReference>
<dbReference type="InterPro" id="IPR001789">
    <property type="entry name" value="Sig_transdc_resp-reg_receiver"/>
</dbReference>
<gene>
    <name evidence="6" type="ORF">ARC20_06075</name>
</gene>
<sequence>MHVIRTLVADDHPLVRMGVCRVLASTPGIRVVGEAASVDALFELLHARECDLLLVDLHMPGSGRTDGVPMLQQLRAQWPALPVLVFTVRDHLSLIEMLSDTGVAGVVLKTAPLRELPRAIVEAHAGSRYFSPSLRAAWHARELQAETVPGRPLTQREREVFELFARGMRVSEVAQRLGRSIKAVSRQKRAAMAKLKLHSPAEAYAYARACGLA</sequence>
<dbReference type="InterPro" id="IPR011006">
    <property type="entry name" value="CheY-like_superfamily"/>
</dbReference>
<dbReference type="Gene3D" id="3.40.50.2300">
    <property type="match status" value="1"/>
</dbReference>
<dbReference type="PANTHER" id="PTHR43214:SF17">
    <property type="entry name" value="TRANSCRIPTIONAL REGULATORY PROTEIN RCSB"/>
    <property type="match status" value="1"/>
</dbReference>
<dbReference type="SMART" id="SM00421">
    <property type="entry name" value="HTH_LUXR"/>
    <property type="match status" value="1"/>
</dbReference>
<dbReference type="SUPFAM" id="SSF46894">
    <property type="entry name" value="C-terminal effector domain of the bipartite response regulators"/>
    <property type="match status" value="1"/>
</dbReference>
<protein>
    <recommendedName>
        <fullName evidence="8">LuxR family transcriptional regulator</fullName>
    </recommendedName>
</protein>
<dbReference type="InterPro" id="IPR000792">
    <property type="entry name" value="Tscrpt_reg_LuxR_C"/>
</dbReference>
<feature type="domain" description="HTH luxR-type" evidence="4">
    <location>
        <begin position="146"/>
        <end position="211"/>
    </location>
</feature>
<evidence type="ECO:0000313" key="7">
    <source>
        <dbReference type="Proteomes" id="UP000051802"/>
    </source>
</evidence>
<dbReference type="RefSeq" id="WP_057645286.1">
    <property type="nucleotide sequence ID" value="NZ_LLXU01000058.1"/>
</dbReference>
<dbReference type="CDD" id="cd06170">
    <property type="entry name" value="LuxR_C_like"/>
    <property type="match status" value="1"/>
</dbReference>
<name>A0A0R0ALK6_9GAMM</name>
<dbReference type="SUPFAM" id="SSF52172">
    <property type="entry name" value="CheY-like"/>
    <property type="match status" value="1"/>
</dbReference>
<dbReference type="AlphaFoldDB" id="A0A0R0ALK6"/>
<dbReference type="CDD" id="cd17535">
    <property type="entry name" value="REC_NarL-like"/>
    <property type="match status" value="1"/>
</dbReference>
<evidence type="ECO:0000256" key="2">
    <source>
        <dbReference type="ARBA" id="ARBA00023125"/>
    </source>
</evidence>
<evidence type="ECO:0000313" key="6">
    <source>
        <dbReference type="EMBL" id="KRG45973.1"/>
    </source>
</evidence>
<evidence type="ECO:0000256" key="3">
    <source>
        <dbReference type="PROSITE-ProRule" id="PRU00169"/>
    </source>
</evidence>
<dbReference type="Proteomes" id="UP000051802">
    <property type="component" value="Unassembled WGS sequence"/>
</dbReference>
<feature type="domain" description="Response regulatory" evidence="5">
    <location>
        <begin position="5"/>
        <end position="124"/>
    </location>
</feature>
<evidence type="ECO:0000256" key="1">
    <source>
        <dbReference type="ARBA" id="ARBA00022553"/>
    </source>
</evidence>
<evidence type="ECO:0000259" key="4">
    <source>
        <dbReference type="PROSITE" id="PS50043"/>
    </source>
</evidence>
<feature type="modified residue" description="4-aspartylphosphate" evidence="3">
    <location>
        <position position="56"/>
    </location>
</feature>
<evidence type="ECO:0008006" key="8">
    <source>
        <dbReference type="Google" id="ProtNLM"/>
    </source>
</evidence>
<keyword evidence="7" id="KW-1185">Reference proteome</keyword>
<dbReference type="EMBL" id="LLXU01000058">
    <property type="protein sequence ID" value="KRG45973.1"/>
    <property type="molecule type" value="Genomic_DNA"/>
</dbReference>
<dbReference type="GO" id="GO:0006355">
    <property type="term" value="P:regulation of DNA-templated transcription"/>
    <property type="evidence" value="ECO:0007669"/>
    <property type="project" value="InterPro"/>
</dbReference>
<dbReference type="InterPro" id="IPR039420">
    <property type="entry name" value="WalR-like"/>
</dbReference>
<proteinExistence type="predicted"/>
<dbReference type="Pfam" id="PF00196">
    <property type="entry name" value="GerE"/>
    <property type="match status" value="1"/>
</dbReference>
<dbReference type="InterPro" id="IPR016032">
    <property type="entry name" value="Sig_transdc_resp-reg_C-effctor"/>
</dbReference>
<reference evidence="6 7" key="1">
    <citation type="submission" date="2015-10" db="EMBL/GenBank/DDBJ databases">
        <title>Genome sequencing and analysis of members of genus Stenotrophomonas.</title>
        <authorList>
            <person name="Patil P.P."/>
            <person name="Midha S."/>
            <person name="Patil P.B."/>
        </authorList>
    </citation>
    <scope>NUCLEOTIDE SEQUENCE [LARGE SCALE GENOMIC DNA]</scope>
    <source>
        <strain evidence="6 7">JCM 16536</strain>
    </source>
</reference>
<dbReference type="STRING" id="676599.ARC20_06075"/>
<dbReference type="GO" id="GO:0003677">
    <property type="term" value="F:DNA binding"/>
    <property type="evidence" value="ECO:0007669"/>
    <property type="project" value="UniProtKB-KW"/>
</dbReference>